<name>A0ABD6HE61_AGRVI</name>
<dbReference type="RefSeq" id="WP_012650611.1">
    <property type="nucleotide sequence ID" value="NZ_MBFA02000024.1"/>
</dbReference>
<dbReference type="EMBL" id="MBFA02000024">
    <property type="protein sequence ID" value="MUP13014.1"/>
    <property type="molecule type" value="Genomic_DNA"/>
</dbReference>
<evidence type="ECO:0000313" key="2">
    <source>
        <dbReference type="EMBL" id="MUP13014.1"/>
    </source>
</evidence>
<sequence length="95" mass="10246">MTDIEGADRRKAARLPFGDYVEPDALVRAVDAFVDTRRVAAATGQSAHHPGEMIRLHVGVSRSIQSFGEGLPSRFRGTVADAAHTRLPDNCGFQA</sequence>
<protein>
    <submittedName>
        <fullName evidence="2">Transposase</fullName>
    </submittedName>
</protein>
<proteinExistence type="predicted"/>
<keyword evidence="3" id="KW-1185">Reference proteome</keyword>
<accession>A0ABD6HE61</accession>
<dbReference type="Proteomes" id="UP000179536">
    <property type="component" value="Unassembled WGS sequence"/>
</dbReference>
<evidence type="ECO:0000313" key="3">
    <source>
        <dbReference type="Proteomes" id="UP000179454"/>
    </source>
</evidence>
<dbReference type="EMBL" id="MBFE02000026">
    <property type="protein sequence ID" value="MUO44991.1"/>
    <property type="molecule type" value="Genomic_DNA"/>
</dbReference>
<reference evidence="3 4" key="1">
    <citation type="submission" date="2019-11" db="EMBL/GenBank/DDBJ databases">
        <title>Whole-genome sequencing of Allorhizobium vitis.</title>
        <authorList>
            <person name="Gan H.M."/>
            <person name="Savka M.A."/>
        </authorList>
    </citation>
    <scope>NUCLEOTIDE SEQUENCE [LARGE SCALE GENOMIC DNA]</scope>
    <source>
        <strain evidence="2 4">RF2/1</strain>
        <strain evidence="1 3">T1/7</strain>
    </source>
</reference>
<dbReference type="Proteomes" id="UP000179454">
    <property type="component" value="Unassembled WGS sequence"/>
</dbReference>
<evidence type="ECO:0000313" key="1">
    <source>
        <dbReference type="EMBL" id="MUO44991.1"/>
    </source>
</evidence>
<gene>
    <name evidence="2" type="ORF">BBK91_024495</name>
    <name evidence="1" type="ORF">BBL17_024785</name>
</gene>
<evidence type="ECO:0000313" key="4">
    <source>
        <dbReference type="Proteomes" id="UP000179536"/>
    </source>
</evidence>
<dbReference type="AlphaFoldDB" id="A0ABD6HE61"/>
<organism evidence="2 4">
    <name type="scientific">Agrobacterium vitis</name>
    <name type="common">Rhizobium vitis</name>
    <dbReference type="NCBI Taxonomy" id="373"/>
    <lineage>
        <taxon>Bacteria</taxon>
        <taxon>Pseudomonadati</taxon>
        <taxon>Pseudomonadota</taxon>
        <taxon>Alphaproteobacteria</taxon>
        <taxon>Hyphomicrobiales</taxon>
        <taxon>Rhizobiaceae</taxon>
        <taxon>Rhizobium/Agrobacterium group</taxon>
        <taxon>Agrobacterium</taxon>
    </lineage>
</organism>
<comment type="caution">
    <text evidence="2">The sequence shown here is derived from an EMBL/GenBank/DDBJ whole genome shotgun (WGS) entry which is preliminary data.</text>
</comment>